<comment type="subcellular location">
    <subcellularLocation>
        <location evidence="2">Secreted</location>
        <location evidence="2">Extracellular space</location>
        <location evidence="2">Extracellular matrix</location>
        <location evidence="2">Basement membrane</location>
    </subcellularLocation>
</comment>
<feature type="domain" description="Laminin EGF-like" evidence="24">
    <location>
        <begin position="187"/>
        <end position="240"/>
    </location>
</feature>
<dbReference type="PANTHER" id="PTHR15036:SF47">
    <property type="entry name" value="LAMININ SUBUNIT ALPHA-4"/>
    <property type="match status" value="1"/>
</dbReference>
<feature type="disulfide bond" evidence="19">
    <location>
        <begin position="101"/>
        <end position="110"/>
    </location>
</feature>
<keyword evidence="8" id="KW-0130">Cell adhesion</keyword>
<evidence type="ECO:0000259" key="24">
    <source>
        <dbReference type="PROSITE" id="PS50027"/>
    </source>
</evidence>
<keyword evidence="26" id="KW-1185">Reference proteome</keyword>
<evidence type="ECO:0000313" key="26">
    <source>
        <dbReference type="Proteomes" id="UP000291000"/>
    </source>
</evidence>
<dbReference type="SUPFAM" id="SSF57196">
    <property type="entry name" value="EGF/Laminin"/>
    <property type="match status" value="2"/>
</dbReference>
<dbReference type="SUPFAM" id="SSF49899">
    <property type="entry name" value="Concanavalin A-like lectins/glucanases"/>
    <property type="match status" value="5"/>
</dbReference>
<dbReference type="GO" id="GO:0005604">
    <property type="term" value="C:basement membrane"/>
    <property type="evidence" value="ECO:0007669"/>
    <property type="project" value="UniProtKB-SubCell"/>
</dbReference>
<dbReference type="FunFam" id="2.60.120.200:FF:000064">
    <property type="entry name" value="Laminin subunit alpha 4"/>
    <property type="match status" value="1"/>
</dbReference>
<dbReference type="InterPro" id="IPR009254">
    <property type="entry name" value="Laminin_aI"/>
</dbReference>
<dbReference type="FunFam" id="2.10.25.10:FF:000569">
    <property type="entry name" value="Laminin subunit alpha 4"/>
    <property type="match status" value="1"/>
</dbReference>
<dbReference type="GO" id="GO:0030334">
    <property type="term" value="P:regulation of cell migration"/>
    <property type="evidence" value="ECO:0007669"/>
    <property type="project" value="InterPro"/>
</dbReference>
<dbReference type="InterPro" id="IPR000742">
    <property type="entry name" value="EGF"/>
</dbReference>
<evidence type="ECO:0000256" key="13">
    <source>
        <dbReference type="ARBA" id="ARBA00023292"/>
    </source>
</evidence>
<feature type="coiled-coil region" evidence="20">
    <location>
        <begin position="555"/>
        <end position="607"/>
    </location>
</feature>
<evidence type="ECO:0000256" key="12">
    <source>
        <dbReference type="ARBA" id="ARBA00023180"/>
    </source>
</evidence>
<feature type="domain" description="Laminin G" evidence="23">
    <location>
        <begin position="819"/>
        <end position="1022"/>
    </location>
</feature>
<evidence type="ECO:0000256" key="1">
    <source>
        <dbReference type="ARBA" id="ARBA00002418"/>
    </source>
</evidence>
<evidence type="ECO:0000256" key="7">
    <source>
        <dbReference type="ARBA" id="ARBA00022869"/>
    </source>
</evidence>
<feature type="chain" id="PRO_5019489382" description="Laminin subunit alpha-4" evidence="22">
    <location>
        <begin position="25"/>
        <end position="1817"/>
    </location>
</feature>
<reference evidence="25" key="3">
    <citation type="submission" date="2025-09" db="UniProtKB">
        <authorList>
            <consortium name="Ensembl"/>
        </authorList>
    </citation>
    <scope>IDENTIFICATION</scope>
</reference>
<keyword evidence="4" id="KW-0272">Extracellular matrix</keyword>
<evidence type="ECO:0000256" key="16">
    <source>
        <dbReference type="ARBA" id="ARBA00077984"/>
    </source>
</evidence>
<evidence type="ECO:0000256" key="17">
    <source>
        <dbReference type="ARBA" id="ARBA00080104"/>
    </source>
</evidence>
<dbReference type="PROSITE" id="PS01248">
    <property type="entry name" value="EGF_LAM_1"/>
    <property type="match status" value="1"/>
</dbReference>
<gene>
    <name evidence="25" type="primary">LAMA4</name>
</gene>
<dbReference type="Pfam" id="PF06009">
    <property type="entry name" value="Laminin_II"/>
    <property type="match status" value="1"/>
</dbReference>
<evidence type="ECO:0000256" key="10">
    <source>
        <dbReference type="ARBA" id="ARBA00023054"/>
    </source>
</evidence>
<dbReference type="Pfam" id="PF06008">
    <property type="entry name" value="Laminin_I"/>
    <property type="match status" value="1"/>
</dbReference>
<dbReference type="GO" id="GO:0007155">
    <property type="term" value="P:cell adhesion"/>
    <property type="evidence" value="ECO:0007669"/>
    <property type="project" value="UniProtKB-KW"/>
</dbReference>
<evidence type="ECO:0000256" key="5">
    <source>
        <dbReference type="ARBA" id="ARBA00022729"/>
    </source>
</evidence>
<sequence>MALSSAWCAVLPLWLLCGAACSRAASGDGSAFPFDMEGSSAFGRLDPPETSEPRAAPGSLPPAAKKCDAGFFFAYSEECLPCDCNGNSNECLDGSGLCVHCQRNTTGEHCEKCLDGYIGDAIRGPPRFCQPCPCPLPHVANFAESCYRKNGAVRCICKENYAGPNCERCAPGYYGNPLLIGSTCKKCDCSGNSDPNLIFEDCDEVTGQCRNCLRNTTGFKCERCAPGYYGDARRAKNCAACNCGGGPCDSVTGECLEEGFEPPTGCDKCIWDLTDDLRLAALSIEESKSGLLSVSSGAAAHRHVNEINSTIYLLKTKLSERENQYVLRKIQINNAENTMKSLQSDVEELAERESQASRKVQLAQKESMDTINHATQLAEQAHNMRDKIQEISSKMLYYGEEQELSSEEISEKLVLAQKMLEEIRRRQPFLTQRELVDEEADEAHELLSQAESWQRQYNDTRSLFPVVLEQLDDYNAKLSDLQESLDQALNHVRDAEDMNRATAARQRDHEKQHERVREQTEGVNVSLRTSSDSLMMPRLTLSELDNIIKNASGIYAEIDGAKNELQRKLSNLSNLSHDLVQEAVDHARNLQQEADELSRNLHSSDMNGLVQKALDASNVYENIANYVSEANETAEQALNITDRIYDVKISRHTPPHPHLCPTCASFGFFSAGSDEAVVDTSRRVGGALARKSALRNRLNDAIKRLQAAERGDAQQRLGQSQLITAEANKTTMEVQEATAPMASNLTNWSQNLQSFDSSAYNTAVDSARDAVGNLTEVVPQLLDQLRTVEQKRPASNVSASIQRIRELIAQTRSVASKIQVSMMFDGQSAVEVHPRASMDDLKTYTSLSLYMKPPPVKQSELAVTADQFILYLGSKNAKKEYMGLAIKNDNLVYVYNLGTKDVEIPLDSKPVSTWPAYFSIVKIERVGKHGKVFLTVPSLSSTAEEKFIKKGEFAGDDSLLDLDPEDTVFYVGGVPSNFKLPASLNLPGFVGCLELATLNNDVISLYNFKHIYNMDPSKSVPCARDKLAFTQSRAASYFFDGSSYAIVRDITRRGKFGQVTRFDIEVRTPTDNGLVLLMVNGSYIFSLISMFFSLEMRNGYLHVFYDFGFSNGPVHLEDTLKKAQINDAKYHEISIIYHNDKKMILVVDRRHVKSMDNEKMKIPFTDIYIGGAPPEILQSRTLRAHLPLDINFRGCMKGFQFQKKDFNLLEQTETLGVGYGCPEDSLISRRAYFNGQSYIASSQKISFFDGFEGGFNFRTLQPNGLLFYYASGSDMFSISLNNGTVIMDVKGIKVQSADKQYNDGLSHFIVTSVSPARYELIVDKSRLGSKNPTKGKVEQTQAGEKKFYFGGSPITPQYANFTGCISNAYFTRLDRDVEVEDFQRYSEKVHTSLYECPIESSPLFLLHKKGRNSSKPKTNQNKKGGKSKDAPSWDPVGLKFLERNIPRDSHCQLSNSPRAIEHAYQYGGTANSRQEFEHLKGDFGEKSQFSIRLKTRSSHGMIFYVSDQEENNFMTLFLAHGRLVFMFNVGHKKLKIRSQEKYNDGLWHDVIFIREKSSGRMIIDGLRILEESLPPAGADWKIRGPIYLGGVAPGRAVKNVQINSVYSFSGCLGNLQLNGASITSAAQTFSVTPCFEGPMETGTYFSTEGGYVVLDESFNIGLKFEIAFEVRPRSSSGTLVHGHSVNGEYLNVHMKNGQVIVKVNNGIRDFSTSVTPKQSLCDGRWHRITVIRDSNVVQLDVDSEVNHVVGPLNPKPVDHREPVFVGGVPESLLTPRLAPGRPFTGCIRHFVIDGRPVSFSKAALVSGAVSINSCPAA</sequence>
<dbReference type="GO" id="GO:0045995">
    <property type="term" value="P:regulation of embryonic development"/>
    <property type="evidence" value="ECO:0007669"/>
    <property type="project" value="InterPro"/>
</dbReference>
<keyword evidence="7" id="KW-0084">Basement membrane</keyword>
<dbReference type="Pfam" id="PF00053">
    <property type="entry name" value="EGF_laminin"/>
    <property type="match status" value="2"/>
</dbReference>
<dbReference type="SMART" id="SM00180">
    <property type="entry name" value="EGF_Lam"/>
    <property type="match status" value="3"/>
</dbReference>
<dbReference type="Ensembl" id="ENSCHIT00000029160.1">
    <property type="protein sequence ID" value="ENSCHIP00000021316.1"/>
    <property type="gene ID" value="ENSCHIG00000019560.1"/>
</dbReference>
<dbReference type="PROSITE" id="PS50025">
    <property type="entry name" value="LAM_G_DOMAIN"/>
    <property type="match status" value="5"/>
</dbReference>
<evidence type="ECO:0000256" key="11">
    <source>
        <dbReference type="ARBA" id="ARBA00023157"/>
    </source>
</evidence>
<proteinExistence type="predicted"/>
<evidence type="ECO:0000256" key="2">
    <source>
        <dbReference type="ARBA" id="ARBA00004302"/>
    </source>
</evidence>
<dbReference type="SMART" id="SM00181">
    <property type="entry name" value="EGF"/>
    <property type="match status" value="3"/>
</dbReference>
<dbReference type="FunFam" id="2.10.25.10:FF:000051">
    <property type="entry name" value="Laminin subunit alpha 4"/>
    <property type="match status" value="1"/>
</dbReference>
<dbReference type="FunFam" id="2.60.120.200:FF:000053">
    <property type="entry name" value="Laminin subunit alpha 4"/>
    <property type="match status" value="1"/>
</dbReference>
<keyword evidence="9" id="KW-0654">Proteoglycan</keyword>
<evidence type="ECO:0000256" key="20">
    <source>
        <dbReference type="SAM" id="Coils"/>
    </source>
</evidence>
<feature type="domain" description="Laminin G" evidence="23">
    <location>
        <begin position="1463"/>
        <end position="1634"/>
    </location>
</feature>
<dbReference type="FunFam" id="2.10.25.10:FF:000491">
    <property type="entry name" value="Laminin subunit alpha 4"/>
    <property type="match status" value="1"/>
</dbReference>
<dbReference type="InterPro" id="IPR013320">
    <property type="entry name" value="ConA-like_dom_sf"/>
</dbReference>
<feature type="signal peptide" evidence="22">
    <location>
        <begin position="1"/>
        <end position="24"/>
    </location>
</feature>
<comment type="function">
    <text evidence="1">Binding to cells via a high affinity receptor, laminin is thought to mediate the attachment, migration and organization of cells into tissues during embryonic development by interacting with other extracellular matrix components.</text>
</comment>
<dbReference type="GO" id="GO:0030155">
    <property type="term" value="P:regulation of cell adhesion"/>
    <property type="evidence" value="ECO:0007669"/>
    <property type="project" value="InterPro"/>
</dbReference>
<keyword evidence="11 19" id="KW-1015">Disulfide bond</keyword>
<feature type="coiled-coil region" evidence="20">
    <location>
        <begin position="332"/>
        <end position="498"/>
    </location>
</feature>
<evidence type="ECO:0000256" key="21">
    <source>
        <dbReference type="SAM" id="MobiDB-lite"/>
    </source>
</evidence>
<keyword evidence="12" id="KW-0325">Glycoprotein</keyword>
<evidence type="ECO:0000256" key="4">
    <source>
        <dbReference type="ARBA" id="ARBA00022530"/>
    </source>
</evidence>
<feature type="region of interest" description="Disordered" evidence="21">
    <location>
        <begin position="1408"/>
        <end position="1435"/>
    </location>
</feature>
<dbReference type="SMART" id="SM00282">
    <property type="entry name" value="LamG"/>
    <property type="match status" value="5"/>
</dbReference>
<dbReference type="PROSITE" id="PS50027">
    <property type="entry name" value="EGF_LAM_2"/>
    <property type="match status" value="3"/>
</dbReference>
<keyword evidence="3" id="KW-0964">Secreted</keyword>
<dbReference type="CDD" id="cd00055">
    <property type="entry name" value="EGF_Lam"/>
    <property type="match status" value="3"/>
</dbReference>
<dbReference type="InterPro" id="IPR001791">
    <property type="entry name" value="Laminin_G"/>
</dbReference>
<dbReference type="FunFam" id="2.60.120.200:FF:000058">
    <property type="entry name" value="Laminin subunit alpha 4"/>
    <property type="match status" value="1"/>
</dbReference>
<feature type="domain" description="Laminin G" evidence="23">
    <location>
        <begin position="1641"/>
        <end position="1814"/>
    </location>
</feature>
<dbReference type="PANTHER" id="PTHR15036">
    <property type="entry name" value="PIKACHURIN-LIKE PROTEIN"/>
    <property type="match status" value="1"/>
</dbReference>
<evidence type="ECO:0000256" key="14">
    <source>
        <dbReference type="ARBA" id="ARBA00062601"/>
    </source>
</evidence>
<keyword evidence="10 20" id="KW-0175">Coiled coil</keyword>
<reference evidence="25 26" key="1">
    <citation type="submission" date="2016-04" db="EMBL/GenBank/DDBJ databases">
        <title>Polished mammalian reference genomes with single-molecule sequencing and chromosome conformation capture applied to the Capra hircus genome.</title>
        <authorList>
            <person name="Bickhart D.M."/>
            <person name="Koren S."/>
            <person name="Rosen B."/>
            <person name="Hastie A."/>
            <person name="Liachko I."/>
            <person name="Sullivan S.T."/>
            <person name="Burton J."/>
            <person name="Sayre B.L."/>
            <person name="Huson H.J."/>
            <person name="Lee J."/>
            <person name="Lam E."/>
            <person name="Kelley C.M."/>
            <person name="Hutchison J.L."/>
            <person name="Zhou Y."/>
            <person name="Sun J."/>
            <person name="Crisa A."/>
            <person name="Schwartz J.C."/>
            <person name="Hammond J.A."/>
            <person name="Schroeder S.G."/>
            <person name="Liu G.E."/>
            <person name="Dunham M."/>
            <person name="Shendure J."/>
            <person name="Sonstegard T.S."/>
            <person name="Phillippy A.M."/>
            <person name="Van Tassell C.P."/>
            <person name="Smith T.P."/>
        </authorList>
    </citation>
    <scope>NUCLEOTIDE SEQUENCE [LARGE SCALE GENOMIC DNA]</scope>
</reference>
<dbReference type="Pfam" id="PF02210">
    <property type="entry name" value="Laminin_G_2"/>
    <property type="match status" value="5"/>
</dbReference>
<comment type="caution">
    <text evidence="19">Lacks conserved residue(s) required for the propagation of feature annotation.</text>
</comment>
<evidence type="ECO:0000256" key="18">
    <source>
        <dbReference type="ARBA" id="ARBA00082518"/>
    </source>
</evidence>
<feature type="disulfide bond" evidence="19">
    <location>
        <begin position="212"/>
        <end position="221"/>
    </location>
</feature>
<dbReference type="Pfam" id="PF24973">
    <property type="entry name" value="EGF_LMN_ATRN"/>
    <property type="match status" value="1"/>
</dbReference>
<dbReference type="InterPro" id="IPR056863">
    <property type="entry name" value="LMN_ATRN_NET-like_EGF"/>
</dbReference>
<evidence type="ECO:0000256" key="9">
    <source>
        <dbReference type="ARBA" id="ARBA00022974"/>
    </source>
</evidence>
<keyword evidence="6" id="KW-0677">Repeat</keyword>
<dbReference type="GeneTree" id="ENSGT00940000159970"/>
<evidence type="ECO:0000259" key="23">
    <source>
        <dbReference type="PROSITE" id="PS50025"/>
    </source>
</evidence>
<protein>
    <recommendedName>
        <fullName evidence="15">Laminin subunit alpha-4</fullName>
    </recommendedName>
    <alternativeName>
        <fullName evidence="18">Laminin-14 subunit alpha</fullName>
    </alternativeName>
    <alternativeName>
        <fullName evidence="17">Laminin-8 subunit alpha</fullName>
    </alternativeName>
    <alternativeName>
        <fullName evidence="16">Laminin-9 subunit alpha</fullName>
    </alternativeName>
</protein>
<dbReference type="GO" id="GO:0005576">
    <property type="term" value="C:extracellular region"/>
    <property type="evidence" value="ECO:0007669"/>
    <property type="project" value="UniProtKB-ARBA"/>
</dbReference>
<evidence type="ECO:0000313" key="25">
    <source>
        <dbReference type="Ensembl" id="ENSCHIP00000021316.1"/>
    </source>
</evidence>
<evidence type="ECO:0000256" key="3">
    <source>
        <dbReference type="ARBA" id="ARBA00022525"/>
    </source>
</evidence>
<dbReference type="Proteomes" id="UP000291000">
    <property type="component" value="Chromosome 9"/>
</dbReference>
<dbReference type="Bgee" id="ENSCHIG00000019560">
    <property type="expression patterns" value="Expressed in descending colon and 17 other cell types or tissues"/>
</dbReference>
<keyword evidence="5 22" id="KW-0732">Signal</keyword>
<dbReference type="CDD" id="cd00110">
    <property type="entry name" value="LamG"/>
    <property type="match status" value="5"/>
</dbReference>
<reference evidence="25" key="2">
    <citation type="submission" date="2025-08" db="UniProtKB">
        <authorList>
            <consortium name="Ensembl"/>
        </authorList>
    </citation>
    <scope>IDENTIFICATION</scope>
</reference>
<feature type="region of interest" description="Disordered" evidence="21">
    <location>
        <begin position="503"/>
        <end position="524"/>
    </location>
</feature>
<feature type="domain" description="Laminin G" evidence="23">
    <location>
        <begin position="1228"/>
        <end position="1396"/>
    </location>
</feature>
<name>A0A452FAV2_CAPHI</name>
<dbReference type="GO" id="GO:0005102">
    <property type="term" value="F:signaling receptor binding"/>
    <property type="evidence" value="ECO:0007669"/>
    <property type="project" value="InterPro"/>
</dbReference>
<feature type="domain" description="Laminin G" evidence="23">
    <location>
        <begin position="1034"/>
        <end position="1221"/>
    </location>
</feature>
<feature type="domain" description="Laminin EGF-like" evidence="24">
    <location>
        <begin position="132"/>
        <end position="186"/>
    </location>
</feature>
<dbReference type="FunFam" id="2.60.120.200:FF:000087">
    <property type="entry name" value="Laminin subunit alpha 4"/>
    <property type="match status" value="1"/>
</dbReference>
<keyword evidence="13 19" id="KW-0424">Laminin EGF-like domain</keyword>
<organism evidence="25 26">
    <name type="scientific">Capra hircus</name>
    <name type="common">Goat</name>
    <dbReference type="NCBI Taxonomy" id="9925"/>
    <lineage>
        <taxon>Eukaryota</taxon>
        <taxon>Metazoa</taxon>
        <taxon>Chordata</taxon>
        <taxon>Craniata</taxon>
        <taxon>Vertebrata</taxon>
        <taxon>Euteleostomi</taxon>
        <taxon>Mammalia</taxon>
        <taxon>Eutheria</taxon>
        <taxon>Laurasiatheria</taxon>
        <taxon>Artiodactyla</taxon>
        <taxon>Ruminantia</taxon>
        <taxon>Pecora</taxon>
        <taxon>Bovidae</taxon>
        <taxon>Caprinae</taxon>
        <taxon>Capra</taxon>
    </lineage>
</organism>
<evidence type="ECO:0000256" key="6">
    <source>
        <dbReference type="ARBA" id="ARBA00022737"/>
    </source>
</evidence>
<dbReference type="EMBL" id="LWLT01000012">
    <property type="status" value="NOT_ANNOTATED_CDS"/>
    <property type="molecule type" value="Genomic_DNA"/>
</dbReference>
<evidence type="ECO:0000256" key="8">
    <source>
        <dbReference type="ARBA" id="ARBA00022889"/>
    </source>
</evidence>
<feature type="disulfide bond" evidence="19">
    <location>
        <begin position="224"/>
        <end position="238"/>
    </location>
</feature>
<dbReference type="InterPro" id="IPR002049">
    <property type="entry name" value="LE_dom"/>
</dbReference>
<evidence type="ECO:0000256" key="19">
    <source>
        <dbReference type="PROSITE-ProRule" id="PRU00460"/>
    </source>
</evidence>
<dbReference type="Gene3D" id="2.10.25.10">
    <property type="entry name" value="Laminin"/>
    <property type="match status" value="3"/>
</dbReference>
<feature type="disulfide bond" evidence="19">
    <location>
        <begin position="157"/>
        <end position="166"/>
    </location>
</feature>
<feature type="compositionally biased region" description="Basic and acidic residues" evidence="21">
    <location>
        <begin position="503"/>
        <end position="520"/>
    </location>
</feature>
<dbReference type="InterPro" id="IPR010307">
    <property type="entry name" value="Laminin_dom_II"/>
</dbReference>
<evidence type="ECO:0000256" key="22">
    <source>
        <dbReference type="SAM" id="SignalP"/>
    </source>
</evidence>
<accession>A0A452FAV2</accession>
<comment type="subunit">
    <text evidence="14">Laminin is a complex glycoprotein, consisting of three different polypeptide chains (alpha, beta, gamma), which are bound to each other by disulfide bonds into a cross-shaped molecule comprising one long and three short arms with globules at each end. Alpha-4 is a subunit of laminin-8 (laminin-411), laminin-9 (laminin-421) and laminin-14 (laminin-423).</text>
</comment>
<dbReference type="Gene3D" id="2.60.120.200">
    <property type="match status" value="5"/>
</dbReference>
<dbReference type="InterPro" id="IPR050372">
    <property type="entry name" value="Neurexin-related_CASP"/>
</dbReference>
<feature type="domain" description="Laminin EGF-like" evidence="24">
    <location>
        <begin position="82"/>
        <end position="131"/>
    </location>
</feature>
<dbReference type="FunFam" id="2.60.120.200:FF:000066">
    <property type="entry name" value="Laminin subunit alpha 4"/>
    <property type="match status" value="1"/>
</dbReference>
<evidence type="ECO:0000256" key="15">
    <source>
        <dbReference type="ARBA" id="ARBA00072601"/>
    </source>
</evidence>